<comment type="subcellular location">
    <subcellularLocation>
        <location evidence="1">Membrane</location>
        <topology evidence="1">Multi-pass membrane protein</topology>
    </subcellularLocation>
</comment>
<evidence type="ECO:0000256" key="6">
    <source>
        <dbReference type="SAM" id="Phobius"/>
    </source>
</evidence>
<proteinExistence type="predicted"/>
<organism evidence="9 10">
    <name type="scientific">Rhizobium laguerreae</name>
    <dbReference type="NCBI Taxonomy" id="1076926"/>
    <lineage>
        <taxon>Bacteria</taxon>
        <taxon>Pseudomonadati</taxon>
        <taxon>Pseudomonadota</taxon>
        <taxon>Alphaproteobacteria</taxon>
        <taxon>Hyphomicrobiales</taxon>
        <taxon>Rhizobiaceae</taxon>
        <taxon>Rhizobium/Agrobacterium group</taxon>
        <taxon>Rhizobium</taxon>
    </lineage>
</organism>
<keyword evidence="3 6" id="KW-1133">Transmembrane helix</keyword>
<keyword evidence="2 6" id="KW-0812">Transmembrane</keyword>
<evidence type="ECO:0000313" key="9">
    <source>
        <dbReference type="EMBL" id="NNH63075.1"/>
    </source>
</evidence>
<evidence type="ECO:0000259" key="7">
    <source>
        <dbReference type="Pfam" id="PF06271"/>
    </source>
</evidence>
<comment type="caution">
    <text evidence="9">The sequence shown here is derived from an EMBL/GenBank/DDBJ whole genome shotgun (WGS) entry which is preliminary data.</text>
</comment>
<dbReference type="InterPro" id="IPR010432">
    <property type="entry name" value="RDD"/>
</dbReference>
<evidence type="ECO:0000259" key="8">
    <source>
        <dbReference type="Pfam" id="PF14237"/>
    </source>
</evidence>
<name>A0A7Y2R2B1_9HYPH</name>
<dbReference type="Pfam" id="PF06271">
    <property type="entry name" value="RDD"/>
    <property type="match status" value="1"/>
</dbReference>
<evidence type="ECO:0000256" key="4">
    <source>
        <dbReference type="ARBA" id="ARBA00023136"/>
    </source>
</evidence>
<dbReference type="InterPro" id="IPR025640">
    <property type="entry name" value="GYF_2"/>
</dbReference>
<dbReference type="EMBL" id="JABEQY010000005">
    <property type="protein sequence ID" value="NNH63075.1"/>
    <property type="molecule type" value="Genomic_DNA"/>
</dbReference>
<feature type="transmembrane region" description="Helical" evidence="6">
    <location>
        <begin position="103"/>
        <end position="126"/>
    </location>
</feature>
<evidence type="ECO:0000256" key="5">
    <source>
        <dbReference type="SAM" id="MobiDB-lite"/>
    </source>
</evidence>
<dbReference type="Proteomes" id="UP000530654">
    <property type="component" value="Unassembled WGS sequence"/>
</dbReference>
<feature type="transmembrane region" description="Helical" evidence="6">
    <location>
        <begin position="138"/>
        <end position="158"/>
    </location>
</feature>
<dbReference type="AlphaFoldDB" id="A0A7Y2R2B1"/>
<accession>A0A7Y2R2B1</accession>
<dbReference type="GO" id="GO:0016020">
    <property type="term" value="C:membrane"/>
    <property type="evidence" value="ECO:0007669"/>
    <property type="project" value="UniProtKB-SubCell"/>
</dbReference>
<evidence type="ECO:0000256" key="1">
    <source>
        <dbReference type="ARBA" id="ARBA00004141"/>
    </source>
</evidence>
<sequence length="414" mass="44878">MKTWYYAVGQEHKGPITEEELHDLIKRGQIIKETPLWQEGMSTWVPAAELSEISAGFVVLPPLPVQPPPVQAGKAAPTTHVEADAKPSAPLQSRPWPRFWARLIDTLLIGSIIIFAAAIAFVIYAPDLYLHMISMNDGVIGIIVLPITGLVLAILMILTGTTPGKAIIGVRVPVPEGRSRFAFFLSRELKVWAAGWGLGIPFLNLYTQSRQYRLLAAGQPTSYDADTATTVKANPSKIRLFVGLVVVAALGLGTAYLRFLDEQATTDLYARQSWVNPINNKSAFIAKAWEGQEMKTNSGRVFYFNSPTLLAEALVGYERFGVDGITNVAYADAIKGAVAADVSITSDWTQTTVHGIPALRADGKSVALADTNVEVTVAVIGRNAWRTLVFARGRPVAQVSGKDDFLDAMFGTAD</sequence>
<keyword evidence="4 6" id="KW-0472">Membrane</keyword>
<evidence type="ECO:0000256" key="2">
    <source>
        <dbReference type="ARBA" id="ARBA00022692"/>
    </source>
</evidence>
<feature type="domain" description="RDD" evidence="7">
    <location>
        <begin position="95"/>
        <end position="240"/>
    </location>
</feature>
<feature type="transmembrane region" description="Helical" evidence="6">
    <location>
        <begin position="240"/>
        <end position="259"/>
    </location>
</feature>
<evidence type="ECO:0000313" key="10">
    <source>
        <dbReference type="Proteomes" id="UP000530654"/>
    </source>
</evidence>
<dbReference type="Pfam" id="PF14237">
    <property type="entry name" value="GYF_2"/>
    <property type="match status" value="1"/>
</dbReference>
<feature type="region of interest" description="Disordered" evidence="5">
    <location>
        <begin position="71"/>
        <end position="91"/>
    </location>
</feature>
<dbReference type="RefSeq" id="WP_170280121.1">
    <property type="nucleotide sequence ID" value="NZ_JABEQY010000005.1"/>
</dbReference>
<reference evidence="9 10" key="1">
    <citation type="submission" date="2020-04" db="EMBL/GenBank/DDBJ databases">
        <title>Rhizobium bacterial biofertilizers improve the content of phenolic compounds of Lactuca sativa L. under non-saline and saline-stress conditions.</title>
        <authorList>
            <person name="Ayuso-Calles M."/>
            <person name="Garcia-Estevez I."/>
            <person name="Jimenez-Gomez A."/>
            <person name="Flores-Felix J.D."/>
            <person name="Escribano-Bailon M."/>
            <person name="Rivas R."/>
        </authorList>
    </citation>
    <scope>NUCLEOTIDE SEQUENCE [LARGE SCALE GENOMIC DNA]</scope>
    <source>
        <strain evidence="9 10">GPTR02</strain>
    </source>
</reference>
<feature type="domain" description="GYF" evidence="8">
    <location>
        <begin position="4"/>
        <end position="52"/>
    </location>
</feature>
<evidence type="ECO:0000256" key="3">
    <source>
        <dbReference type="ARBA" id="ARBA00022989"/>
    </source>
</evidence>
<gene>
    <name evidence="9" type="ORF">HLI17_07140</name>
</gene>
<protein>
    <submittedName>
        <fullName evidence="9">RDD family protein</fullName>
    </submittedName>
</protein>